<reference evidence="10 11" key="1">
    <citation type="submission" date="2014-02" db="EMBL/GenBank/DDBJ databases">
        <authorList>
            <person name="Sears C."/>
            <person name="Carroll K."/>
            <person name="Sack B.R."/>
            <person name="Qadri F."/>
            <person name="Myers L.L."/>
            <person name="Chung G.-T."/>
            <person name="Escheverria P."/>
            <person name="Fraser C.M."/>
            <person name="Sadzewicz L."/>
            <person name="Shefchek K.A."/>
            <person name="Tallon L."/>
            <person name="Das S.P."/>
            <person name="Daugherty S."/>
            <person name="Mongodin E.F."/>
        </authorList>
    </citation>
    <scope>NUCLEOTIDE SEQUENCE [LARGE SCALE GENOMIC DNA]</scope>
    <source>
        <strain evidence="11">3988T(B)14</strain>
    </source>
</reference>
<feature type="transmembrane region" description="Helical" evidence="7">
    <location>
        <begin position="326"/>
        <end position="351"/>
    </location>
</feature>
<proteinExistence type="predicted"/>
<dbReference type="PANTHER" id="PTHR33885:SF3">
    <property type="entry name" value="PHAGE SHOCK PROTEIN C"/>
    <property type="match status" value="1"/>
</dbReference>
<evidence type="ECO:0000256" key="5">
    <source>
        <dbReference type="ARBA" id="ARBA00023136"/>
    </source>
</evidence>
<evidence type="ECO:0000313" key="11">
    <source>
        <dbReference type="Proteomes" id="UP000020529"/>
    </source>
</evidence>
<dbReference type="Proteomes" id="UP000020529">
    <property type="component" value="Unassembled WGS sequence"/>
</dbReference>
<dbReference type="InterPro" id="IPR054321">
    <property type="entry name" value="PspC-rel_TM"/>
</dbReference>
<feature type="domain" description="Phage shock protein PspC N-terminal" evidence="8">
    <location>
        <begin position="111"/>
        <end position="169"/>
    </location>
</feature>
<gene>
    <name evidence="10" type="ORF">M124_2190</name>
</gene>
<name>A0A015TTP9_BACFG</name>
<feature type="transmembrane region" description="Helical" evidence="7">
    <location>
        <begin position="248"/>
        <end position="272"/>
    </location>
</feature>
<sequence length="359" mass="39325">MKKTLTVNLGGTVFHIDEDAYRLLDNYLCNLRLHFRKQEGAEEIVNDIENRISELFAEKLSAGSQVITIADVEEVIARMGKPEDFGEDTEEEEPKKTTGQTGAQQGATIRRRLYRNPDDKILGGVISGLAAYLNWDVTVLRLIMFVVLICGYGVLIPIYIICWLVIPEARTAAEKLNMRGEDITIENIGRTGTDGFERMANGVNNYVNSGKPRSFLQKVGDALVSIAGFFLKACLVVLAIICSPVLFVLAIVFVALVIAAIAVAIGGGAALYQMLPSVDWSPLISTSPMMTIAGSIAGVVLAGIPLAAIIFVILRQIFNWSPMSSGLKWSLLIIWILAVVIFVINLSYLGWPYPFLWVG</sequence>
<feature type="transmembrane region" description="Helical" evidence="7">
    <location>
        <begin position="222"/>
        <end position="241"/>
    </location>
</feature>
<evidence type="ECO:0000256" key="7">
    <source>
        <dbReference type="SAM" id="Phobius"/>
    </source>
</evidence>
<evidence type="ECO:0000256" key="4">
    <source>
        <dbReference type="ARBA" id="ARBA00022989"/>
    </source>
</evidence>
<dbReference type="PANTHER" id="PTHR33885">
    <property type="entry name" value="PHAGE SHOCK PROTEIN C"/>
    <property type="match status" value="1"/>
</dbReference>
<evidence type="ECO:0000259" key="8">
    <source>
        <dbReference type="Pfam" id="PF04024"/>
    </source>
</evidence>
<feature type="domain" description="PspC-related transmembrane region" evidence="9">
    <location>
        <begin position="204"/>
        <end position="346"/>
    </location>
</feature>
<accession>A0A015TTP9</accession>
<evidence type="ECO:0000313" key="10">
    <source>
        <dbReference type="EMBL" id="EXY74036.1"/>
    </source>
</evidence>
<keyword evidence="4 7" id="KW-1133">Transmembrane helix</keyword>
<dbReference type="AlphaFoldDB" id="A0A015TTP9"/>
<dbReference type="GO" id="GO:0005886">
    <property type="term" value="C:plasma membrane"/>
    <property type="evidence" value="ECO:0007669"/>
    <property type="project" value="UniProtKB-SubCell"/>
</dbReference>
<dbReference type="RefSeq" id="WP_032588173.1">
    <property type="nucleotide sequence ID" value="NZ_JGCY01000325.1"/>
</dbReference>
<dbReference type="InterPro" id="IPR052027">
    <property type="entry name" value="PspC"/>
</dbReference>
<feature type="region of interest" description="Disordered" evidence="6">
    <location>
        <begin position="81"/>
        <end position="109"/>
    </location>
</feature>
<organism evidence="10 11">
    <name type="scientific">Bacteroides fragilis str. 3988T(B)14</name>
    <dbReference type="NCBI Taxonomy" id="1339315"/>
    <lineage>
        <taxon>Bacteria</taxon>
        <taxon>Pseudomonadati</taxon>
        <taxon>Bacteroidota</taxon>
        <taxon>Bacteroidia</taxon>
        <taxon>Bacteroidales</taxon>
        <taxon>Bacteroidaceae</taxon>
        <taxon>Bacteroides</taxon>
    </lineage>
</organism>
<feature type="compositionally biased region" description="Low complexity" evidence="6">
    <location>
        <begin position="97"/>
        <end position="108"/>
    </location>
</feature>
<evidence type="ECO:0000256" key="1">
    <source>
        <dbReference type="ARBA" id="ARBA00004162"/>
    </source>
</evidence>
<evidence type="ECO:0000256" key="3">
    <source>
        <dbReference type="ARBA" id="ARBA00022692"/>
    </source>
</evidence>
<keyword evidence="2" id="KW-1003">Cell membrane</keyword>
<comment type="caution">
    <text evidence="10">The sequence shown here is derived from an EMBL/GenBank/DDBJ whole genome shotgun (WGS) entry which is preliminary data.</text>
</comment>
<evidence type="ECO:0000259" key="9">
    <source>
        <dbReference type="Pfam" id="PF22571"/>
    </source>
</evidence>
<dbReference type="InterPro" id="IPR007168">
    <property type="entry name" value="Phageshock_PspC_N"/>
</dbReference>
<feature type="transmembrane region" description="Helical" evidence="7">
    <location>
        <begin position="292"/>
        <end position="314"/>
    </location>
</feature>
<feature type="transmembrane region" description="Helical" evidence="7">
    <location>
        <begin position="142"/>
        <end position="166"/>
    </location>
</feature>
<protein>
    <submittedName>
        <fullName evidence="10">PspC domain protein</fullName>
    </submittedName>
</protein>
<evidence type="ECO:0000256" key="2">
    <source>
        <dbReference type="ARBA" id="ARBA00022475"/>
    </source>
</evidence>
<dbReference type="Pfam" id="PF04024">
    <property type="entry name" value="PspC"/>
    <property type="match status" value="1"/>
</dbReference>
<evidence type="ECO:0000256" key="6">
    <source>
        <dbReference type="SAM" id="MobiDB-lite"/>
    </source>
</evidence>
<keyword evidence="5 7" id="KW-0472">Membrane</keyword>
<dbReference type="EMBL" id="JGCY01000325">
    <property type="protein sequence ID" value="EXY74036.1"/>
    <property type="molecule type" value="Genomic_DNA"/>
</dbReference>
<dbReference type="PATRIC" id="fig|1339315.3.peg.2903"/>
<keyword evidence="3 7" id="KW-0812">Transmembrane</keyword>
<comment type="subcellular location">
    <subcellularLocation>
        <location evidence="1">Cell membrane</location>
        <topology evidence="1">Single-pass membrane protein</topology>
    </subcellularLocation>
</comment>
<dbReference type="Pfam" id="PF22571">
    <property type="entry name" value="LiaI-LiaF-TM_PspC"/>
    <property type="match status" value="1"/>
</dbReference>